<dbReference type="Pfam" id="PF01490">
    <property type="entry name" value="Aa_trans"/>
    <property type="match status" value="1"/>
</dbReference>
<dbReference type="InterPro" id="IPR013057">
    <property type="entry name" value="AA_transpt_TM"/>
</dbReference>
<feature type="domain" description="Amino acid transporter transmembrane" evidence="6">
    <location>
        <begin position="72"/>
        <end position="450"/>
    </location>
</feature>
<proteinExistence type="predicted"/>
<feature type="transmembrane region" description="Helical" evidence="5">
    <location>
        <begin position="216"/>
        <end position="238"/>
    </location>
</feature>
<feature type="transmembrane region" description="Helical" evidence="5">
    <location>
        <begin position="78"/>
        <end position="98"/>
    </location>
</feature>
<feature type="transmembrane region" description="Helical" evidence="5">
    <location>
        <begin position="288"/>
        <end position="311"/>
    </location>
</feature>
<feature type="transmembrane region" description="Helical" evidence="5">
    <location>
        <begin position="258"/>
        <end position="276"/>
    </location>
</feature>
<feature type="transmembrane region" description="Helical" evidence="5">
    <location>
        <begin position="399"/>
        <end position="424"/>
    </location>
</feature>
<dbReference type="PANTHER" id="PTHR22950:SF349">
    <property type="entry name" value="AMINO ACID TRANSPORTER TRANSMEMBRANE DOMAIN-CONTAINING PROTEIN"/>
    <property type="match status" value="1"/>
</dbReference>
<dbReference type="GO" id="GO:0005774">
    <property type="term" value="C:vacuolar membrane"/>
    <property type="evidence" value="ECO:0007669"/>
    <property type="project" value="TreeGrafter"/>
</dbReference>
<evidence type="ECO:0000256" key="1">
    <source>
        <dbReference type="ARBA" id="ARBA00004141"/>
    </source>
</evidence>
<reference evidence="7 8" key="1">
    <citation type="submission" date="2014-06" db="EMBL/GenBank/DDBJ databases">
        <authorList>
            <person name="Swart Estienne"/>
        </authorList>
    </citation>
    <scope>NUCLEOTIDE SEQUENCE [LARGE SCALE GENOMIC DNA]</scope>
    <source>
        <strain evidence="7 8">130c</strain>
    </source>
</reference>
<feature type="transmembrane region" description="Helical" evidence="5">
    <location>
        <begin position="150"/>
        <end position="168"/>
    </location>
</feature>
<keyword evidence="4 5" id="KW-0472">Membrane</keyword>
<dbReference type="AlphaFoldDB" id="A0A078AW80"/>
<evidence type="ECO:0000256" key="2">
    <source>
        <dbReference type="ARBA" id="ARBA00022692"/>
    </source>
</evidence>
<feature type="transmembrane region" description="Helical" evidence="5">
    <location>
        <begin position="331"/>
        <end position="354"/>
    </location>
</feature>
<name>A0A078AW80_STYLE</name>
<evidence type="ECO:0000313" key="7">
    <source>
        <dbReference type="EMBL" id="CDW86725.1"/>
    </source>
</evidence>
<dbReference type="PANTHER" id="PTHR22950">
    <property type="entry name" value="AMINO ACID TRANSPORTER"/>
    <property type="match status" value="1"/>
</dbReference>
<dbReference type="EMBL" id="CCKQ01014919">
    <property type="protein sequence ID" value="CDW86725.1"/>
    <property type="molecule type" value="Genomic_DNA"/>
</dbReference>
<keyword evidence="2 5" id="KW-0812">Transmembrane</keyword>
<dbReference type="OMA" id="ICVQYTE"/>
<evidence type="ECO:0000259" key="6">
    <source>
        <dbReference type="Pfam" id="PF01490"/>
    </source>
</evidence>
<feature type="transmembrane region" description="Helical" evidence="5">
    <location>
        <begin position="188"/>
        <end position="204"/>
    </location>
</feature>
<evidence type="ECO:0000256" key="3">
    <source>
        <dbReference type="ARBA" id="ARBA00022989"/>
    </source>
</evidence>
<gene>
    <name evidence="7" type="primary">Contig9610.g10275</name>
    <name evidence="7" type="ORF">STYLEM_15823</name>
</gene>
<feature type="transmembrane region" description="Helical" evidence="5">
    <location>
        <begin position="436"/>
        <end position="456"/>
    </location>
</feature>
<keyword evidence="3 5" id="KW-1133">Transmembrane helix</keyword>
<evidence type="ECO:0000256" key="5">
    <source>
        <dbReference type="SAM" id="Phobius"/>
    </source>
</evidence>
<feature type="transmembrane region" description="Helical" evidence="5">
    <location>
        <begin position="104"/>
        <end position="129"/>
    </location>
</feature>
<dbReference type="GO" id="GO:0015179">
    <property type="term" value="F:L-amino acid transmembrane transporter activity"/>
    <property type="evidence" value="ECO:0007669"/>
    <property type="project" value="TreeGrafter"/>
</dbReference>
<feature type="transmembrane region" description="Helical" evidence="5">
    <location>
        <begin position="375"/>
        <end position="393"/>
    </location>
</feature>
<keyword evidence="8" id="KW-1185">Reference proteome</keyword>
<evidence type="ECO:0000256" key="4">
    <source>
        <dbReference type="ARBA" id="ARBA00023136"/>
    </source>
</evidence>
<comment type="subcellular location">
    <subcellularLocation>
        <location evidence="1">Membrane</location>
        <topology evidence="1">Multi-pass membrane protein</topology>
    </subcellularLocation>
</comment>
<protein>
    <recommendedName>
        <fullName evidence="6">Amino acid transporter transmembrane domain-containing protein</fullName>
    </recommendedName>
</protein>
<organism evidence="7 8">
    <name type="scientific">Stylonychia lemnae</name>
    <name type="common">Ciliate</name>
    <dbReference type="NCBI Taxonomy" id="5949"/>
    <lineage>
        <taxon>Eukaryota</taxon>
        <taxon>Sar</taxon>
        <taxon>Alveolata</taxon>
        <taxon>Ciliophora</taxon>
        <taxon>Intramacronucleata</taxon>
        <taxon>Spirotrichea</taxon>
        <taxon>Stichotrichia</taxon>
        <taxon>Sporadotrichida</taxon>
        <taxon>Oxytrichidae</taxon>
        <taxon>Stylonychinae</taxon>
        <taxon>Stylonychia</taxon>
    </lineage>
</organism>
<evidence type="ECO:0000313" key="8">
    <source>
        <dbReference type="Proteomes" id="UP000039865"/>
    </source>
</evidence>
<dbReference type="OrthoDB" id="1684102at2759"/>
<dbReference type="Proteomes" id="UP000039865">
    <property type="component" value="Unassembled WGS sequence"/>
</dbReference>
<dbReference type="Gene3D" id="1.20.1740.10">
    <property type="entry name" value="Amino acid/polyamine transporter I"/>
    <property type="match status" value="1"/>
</dbReference>
<sequence length="458" mass="52027">MNNLREKLLHRNSSNNQLLNTDKRNMFMEQSMTTNSMKFNQSHFLELSTRIGMDQNKISNENSQIYLHNDEGISSFRIFMMIIKGYCAMVILILPKSFENGGYIASPATLIISGFASTVCALKLAQVGVKTGIYDFSEVGGLAMGRIGKITIDLMLCFTYFTFLTSNMTFVYENAKDLYEHYFSRDDSVFVAGFLITIVYFFLIQQLDLKKFSFAFVLGSTILLIVCVKMIIYCMVIISKEGVGEDIKAIDSNNFWGALGFSIYVYEGIGCIMPILKISKNPKQFYRMLIYAVTALVITYTVFGVICYLAFGNKLTEPIVLQMLPSDNILTIFIKIIFCLQLLCSYPLYSTLVTNIAESYIFHPRFVKQYDYRRVLFRGLQVIIGVVMAIIFAKKLDKFFSVLGALLCAPIVFILPTLCHLYLVAETKAEILTDKAIIVVAFFIQIFCTYQALLSWDS</sequence>
<dbReference type="InParanoid" id="A0A078AW80"/>
<accession>A0A078AW80</accession>